<dbReference type="PANTHER" id="PTHR19321">
    <property type="entry name" value="PROTEIN REGULATOR OF CYTOKINESIS 1 PRC1-RELATED"/>
    <property type="match status" value="1"/>
</dbReference>
<gene>
    <name evidence="1" type="ORF">XENOCAPTIV_013062</name>
</gene>
<accession>A0ABV0QI03</accession>
<comment type="caution">
    <text evidence="1">The sequence shown here is derived from an EMBL/GenBank/DDBJ whole genome shotgun (WGS) entry which is preliminary data.</text>
</comment>
<proteinExistence type="predicted"/>
<dbReference type="PANTHER" id="PTHR19321:SF1">
    <property type="entry name" value="PROTEIN REGULATOR OF CYTOKINESIS 1"/>
    <property type="match status" value="1"/>
</dbReference>
<dbReference type="EMBL" id="JAHRIN010011136">
    <property type="protein sequence ID" value="MEQ2195449.1"/>
    <property type="molecule type" value="Genomic_DNA"/>
</dbReference>
<dbReference type="Proteomes" id="UP001434883">
    <property type="component" value="Unassembled WGS sequence"/>
</dbReference>
<sequence>MEELDHVPETSFEKDVVCEDEDSFCLSRDNITSLKLLLCQARGFYSIVLYIGLPTAELLYLKLIKDQLVLGRRNRCKIKTFLEFLELLLFSMLILQLEERKVENEATCESHREKIQQLWNRLQVPQEERELFNEHMVASRRRNLEAVR</sequence>
<evidence type="ECO:0000313" key="2">
    <source>
        <dbReference type="Proteomes" id="UP001434883"/>
    </source>
</evidence>
<name>A0ABV0QI03_9TELE</name>
<protein>
    <submittedName>
        <fullName evidence="1">Uncharacterized protein</fullName>
    </submittedName>
</protein>
<reference evidence="1 2" key="1">
    <citation type="submission" date="2021-06" db="EMBL/GenBank/DDBJ databases">
        <authorList>
            <person name="Palmer J.M."/>
        </authorList>
    </citation>
    <scope>NUCLEOTIDE SEQUENCE [LARGE SCALE GENOMIC DNA]</scope>
    <source>
        <strain evidence="1 2">XC_2019</strain>
        <tissue evidence="1">Muscle</tissue>
    </source>
</reference>
<dbReference type="InterPro" id="IPR007145">
    <property type="entry name" value="MAP65_Ase1_PRC1"/>
</dbReference>
<keyword evidence="2" id="KW-1185">Reference proteome</keyword>
<evidence type="ECO:0000313" key="1">
    <source>
        <dbReference type="EMBL" id="MEQ2195449.1"/>
    </source>
</evidence>
<dbReference type="Pfam" id="PF03999">
    <property type="entry name" value="MAP65_ASE1"/>
    <property type="match status" value="2"/>
</dbReference>
<organism evidence="1 2">
    <name type="scientific">Xenoophorus captivus</name>
    <dbReference type="NCBI Taxonomy" id="1517983"/>
    <lineage>
        <taxon>Eukaryota</taxon>
        <taxon>Metazoa</taxon>
        <taxon>Chordata</taxon>
        <taxon>Craniata</taxon>
        <taxon>Vertebrata</taxon>
        <taxon>Euteleostomi</taxon>
        <taxon>Actinopterygii</taxon>
        <taxon>Neopterygii</taxon>
        <taxon>Teleostei</taxon>
        <taxon>Neoteleostei</taxon>
        <taxon>Acanthomorphata</taxon>
        <taxon>Ovalentaria</taxon>
        <taxon>Atherinomorphae</taxon>
        <taxon>Cyprinodontiformes</taxon>
        <taxon>Goodeidae</taxon>
        <taxon>Xenoophorus</taxon>
    </lineage>
</organism>